<protein>
    <recommendedName>
        <fullName evidence="4">Glycosyltransferase RgtA/B/C/D-like domain-containing protein</fullName>
    </recommendedName>
</protein>
<sequence length="495" mass="54643">MTAPRNSIAAQTALVAGVEILFFFPIALANCGYMDDNARVLHGYAWGRSGRIFSTLLMNALDLRVGNIQNIAPLGQFLGLLALSLTGVWLARRLSGERYPDSVTLLLCALPLVVQPFFLENLSYQFDALPMLLAQSCAVLAIGRSENDHPWRQSGTAVALLFSVMAFYQPAINTFVAVSLVVFLRDCQTTSIPLVWRCMGRNMLALLVAAILYHVLITRHFVHGSYEDGHAVMRGWQDVNTDGLLINLSGTMALLRPLLTPGPALLLGLFYAVGTVYAGWIGLRCIRERRLLSVLAGSVGLLVPVMLVVLLSGIILLLKYPIYEPRIFMSFSACLLLGNLAFLFGPFRKMRWFAALPVLYFLVLSYSYGNALKEQTRFENAQIQRLAGVLDDAGFKKGDDLFIYGDEASSPVVRNAVSAFPVLARLLPRQGLHDDDIFGFVMFRQNGVDSREHTPAEWSAARQFLGPATLVRQTPSFALYHQGHAFDLVLKQAPA</sequence>
<dbReference type="PATRIC" id="fig|1088869.3.peg.1594"/>
<dbReference type="Pfam" id="PF14264">
    <property type="entry name" value="Glucos_trans_II"/>
    <property type="match status" value="1"/>
</dbReference>
<feature type="transmembrane region" description="Helical" evidence="1">
    <location>
        <begin position="326"/>
        <end position="345"/>
    </location>
</feature>
<feature type="transmembrane region" description="Helical" evidence="1">
    <location>
        <begin position="295"/>
        <end position="320"/>
    </location>
</feature>
<feature type="transmembrane region" description="Helical" evidence="1">
    <location>
        <begin position="12"/>
        <end position="29"/>
    </location>
</feature>
<dbReference type="STRING" id="1088869.GMO_15980"/>
<dbReference type="AlphaFoldDB" id="G6XJL9"/>
<reference evidence="2 3" key="1">
    <citation type="submission" date="2011-10" db="EMBL/GenBank/DDBJ databases">
        <title>Genome sequence of Gluconobacter morbifer G707, isolated from Drosophila gut.</title>
        <authorList>
            <person name="Lee W.-J."/>
            <person name="Kim E.-K."/>
        </authorList>
    </citation>
    <scope>NUCLEOTIDE SEQUENCE [LARGE SCALE GENOMIC DNA]</scope>
    <source>
        <strain evidence="2 3">G707</strain>
    </source>
</reference>
<dbReference type="InterPro" id="IPR025686">
    <property type="entry name" value="Glucos_trans_II"/>
</dbReference>
<evidence type="ECO:0000256" key="1">
    <source>
        <dbReference type="SAM" id="Phobius"/>
    </source>
</evidence>
<feature type="transmembrane region" description="Helical" evidence="1">
    <location>
        <begin position="71"/>
        <end position="91"/>
    </location>
</feature>
<evidence type="ECO:0008006" key="4">
    <source>
        <dbReference type="Google" id="ProtNLM"/>
    </source>
</evidence>
<keyword evidence="3" id="KW-1185">Reference proteome</keyword>
<feature type="transmembrane region" description="Helical" evidence="1">
    <location>
        <begin position="157"/>
        <end position="184"/>
    </location>
</feature>
<name>G6XJL9_9PROT</name>
<evidence type="ECO:0000313" key="3">
    <source>
        <dbReference type="Proteomes" id="UP000004949"/>
    </source>
</evidence>
<evidence type="ECO:0000313" key="2">
    <source>
        <dbReference type="EMBL" id="EHH67831.1"/>
    </source>
</evidence>
<feature type="transmembrane region" description="Helical" evidence="1">
    <location>
        <begin position="204"/>
        <end position="222"/>
    </location>
</feature>
<dbReference type="RefSeq" id="WP_008851745.1">
    <property type="nucleotide sequence ID" value="NZ_AGQV01000005.1"/>
</dbReference>
<keyword evidence="1" id="KW-1133">Transmembrane helix</keyword>
<gene>
    <name evidence="2" type="ORF">GMO_15980</name>
</gene>
<accession>G6XJL9</accession>
<proteinExistence type="predicted"/>
<feature type="transmembrane region" description="Helical" evidence="1">
    <location>
        <begin position="264"/>
        <end position="283"/>
    </location>
</feature>
<keyword evidence="1" id="KW-0472">Membrane</keyword>
<organism evidence="2 3">
    <name type="scientific">Gluconobacter morbifer G707</name>
    <dbReference type="NCBI Taxonomy" id="1088869"/>
    <lineage>
        <taxon>Bacteria</taxon>
        <taxon>Pseudomonadati</taxon>
        <taxon>Pseudomonadota</taxon>
        <taxon>Alphaproteobacteria</taxon>
        <taxon>Acetobacterales</taxon>
        <taxon>Acetobacteraceae</taxon>
        <taxon>Gluconobacter</taxon>
    </lineage>
</organism>
<keyword evidence="1" id="KW-0812">Transmembrane</keyword>
<comment type="caution">
    <text evidence="2">The sequence shown here is derived from an EMBL/GenBank/DDBJ whole genome shotgun (WGS) entry which is preliminary data.</text>
</comment>
<dbReference type="OrthoDB" id="2043221at2"/>
<feature type="transmembrane region" description="Helical" evidence="1">
    <location>
        <begin position="352"/>
        <end position="369"/>
    </location>
</feature>
<dbReference type="eggNOG" id="ENOG5032NM5">
    <property type="taxonomic scope" value="Bacteria"/>
</dbReference>
<dbReference type="EMBL" id="AGQV01000005">
    <property type="protein sequence ID" value="EHH67831.1"/>
    <property type="molecule type" value="Genomic_DNA"/>
</dbReference>
<feature type="transmembrane region" description="Helical" evidence="1">
    <location>
        <begin position="103"/>
        <end position="119"/>
    </location>
</feature>
<dbReference type="Proteomes" id="UP000004949">
    <property type="component" value="Unassembled WGS sequence"/>
</dbReference>